<dbReference type="SUPFAM" id="SSF47616">
    <property type="entry name" value="GST C-terminal domain-like"/>
    <property type="match status" value="1"/>
</dbReference>
<protein>
    <submittedName>
        <fullName evidence="2">Glutathione S-transferase</fullName>
    </submittedName>
</protein>
<reference evidence="2" key="2">
    <citation type="submission" date="2023-01" db="EMBL/GenBank/DDBJ databases">
        <title>Draft genome sequence of Algimonas porphyrae strain NBRC 108216.</title>
        <authorList>
            <person name="Sun Q."/>
            <person name="Mori K."/>
        </authorList>
    </citation>
    <scope>NUCLEOTIDE SEQUENCE</scope>
    <source>
        <strain evidence="2">NBRC 108216</strain>
    </source>
</reference>
<evidence type="ECO:0000313" key="2">
    <source>
        <dbReference type="EMBL" id="GLQ20255.1"/>
    </source>
</evidence>
<evidence type="ECO:0000259" key="1">
    <source>
        <dbReference type="Pfam" id="PF13417"/>
    </source>
</evidence>
<sequence>MALDAAEIAVAHREVLLRDKPAAMLAASPKGTVPVLVLPDGTVIDESLDIMIWALSRHDPEGWTSETEADRRDVEQFLEAFKDRLDRYKYASRYDESIAREAVDHKQRAEALAVLLDFASNLSHTTFLRADRPRLIDVATFPFVRQFAAVEPDWWAASIPQDLQDWLKHWLESDRFQRIMTKHRVWTPESTG</sequence>
<accession>A0ABQ5V0T8</accession>
<dbReference type="Gene3D" id="3.40.30.10">
    <property type="entry name" value="Glutaredoxin"/>
    <property type="match status" value="1"/>
</dbReference>
<comment type="caution">
    <text evidence="2">The sequence shown here is derived from an EMBL/GenBank/DDBJ whole genome shotgun (WGS) entry which is preliminary data.</text>
</comment>
<dbReference type="InterPro" id="IPR036249">
    <property type="entry name" value="Thioredoxin-like_sf"/>
</dbReference>
<dbReference type="PANTHER" id="PTHR43968:SF6">
    <property type="entry name" value="GLUTATHIONE S-TRANSFERASE OMEGA"/>
    <property type="match status" value="1"/>
</dbReference>
<dbReference type="Pfam" id="PF13417">
    <property type="entry name" value="GST_N_3"/>
    <property type="match status" value="1"/>
</dbReference>
<feature type="domain" description="GST N-terminal" evidence="1">
    <location>
        <begin position="1"/>
        <end position="60"/>
    </location>
</feature>
<dbReference type="PANTHER" id="PTHR43968">
    <property type="match status" value="1"/>
</dbReference>
<dbReference type="Gene3D" id="1.20.1050.10">
    <property type="match status" value="1"/>
</dbReference>
<organism evidence="2 3">
    <name type="scientific">Algimonas porphyrae</name>
    <dbReference type="NCBI Taxonomy" id="1128113"/>
    <lineage>
        <taxon>Bacteria</taxon>
        <taxon>Pseudomonadati</taxon>
        <taxon>Pseudomonadota</taxon>
        <taxon>Alphaproteobacteria</taxon>
        <taxon>Maricaulales</taxon>
        <taxon>Robiginitomaculaceae</taxon>
        <taxon>Algimonas</taxon>
    </lineage>
</organism>
<proteinExistence type="predicted"/>
<dbReference type="SUPFAM" id="SSF52833">
    <property type="entry name" value="Thioredoxin-like"/>
    <property type="match status" value="1"/>
</dbReference>
<evidence type="ECO:0000313" key="3">
    <source>
        <dbReference type="Proteomes" id="UP001161390"/>
    </source>
</evidence>
<keyword evidence="3" id="KW-1185">Reference proteome</keyword>
<reference evidence="2" key="1">
    <citation type="journal article" date="2014" name="Int. J. Syst. Evol. Microbiol.">
        <title>Complete genome of a new Firmicutes species belonging to the dominant human colonic microbiota ('Ruminococcus bicirculans') reveals two chromosomes and a selective capacity to utilize plant glucans.</title>
        <authorList>
            <consortium name="NISC Comparative Sequencing Program"/>
            <person name="Wegmann U."/>
            <person name="Louis P."/>
            <person name="Goesmann A."/>
            <person name="Henrissat B."/>
            <person name="Duncan S.H."/>
            <person name="Flint H.J."/>
        </authorList>
    </citation>
    <scope>NUCLEOTIDE SEQUENCE</scope>
    <source>
        <strain evidence="2">NBRC 108216</strain>
    </source>
</reference>
<dbReference type="Proteomes" id="UP001161390">
    <property type="component" value="Unassembled WGS sequence"/>
</dbReference>
<dbReference type="InterPro" id="IPR004045">
    <property type="entry name" value="Glutathione_S-Trfase_N"/>
</dbReference>
<dbReference type="InterPro" id="IPR050983">
    <property type="entry name" value="GST_Omega/HSP26"/>
</dbReference>
<dbReference type="EMBL" id="BSNJ01000002">
    <property type="protein sequence ID" value="GLQ20255.1"/>
    <property type="molecule type" value="Genomic_DNA"/>
</dbReference>
<name>A0ABQ5V0T8_9PROT</name>
<dbReference type="InterPro" id="IPR036282">
    <property type="entry name" value="Glutathione-S-Trfase_C_sf"/>
</dbReference>
<gene>
    <name evidence="2" type="ORF">GCM10007854_12100</name>
</gene>